<proteinExistence type="predicted"/>
<dbReference type="InterPro" id="IPR013022">
    <property type="entry name" value="Xyl_isomerase-like_TIM-brl"/>
</dbReference>
<dbReference type="GO" id="GO:0003677">
    <property type="term" value="F:DNA binding"/>
    <property type="evidence" value="ECO:0007669"/>
    <property type="project" value="InterPro"/>
</dbReference>
<dbReference type="SMART" id="SM00518">
    <property type="entry name" value="AP2Ec"/>
    <property type="match status" value="1"/>
</dbReference>
<dbReference type="OrthoDB" id="372143at2157"/>
<dbReference type="InterPro" id="IPR050312">
    <property type="entry name" value="IolE/XylAMocC-like"/>
</dbReference>
<dbReference type="GeneID" id="30412444"/>
<name>A0A1D3L3F7_9EURY</name>
<gene>
    <name evidence="2" type="ORF">MCBB_1606</name>
</gene>
<protein>
    <recommendedName>
        <fullName evidence="1">Xylose isomerase-like TIM barrel domain-containing protein</fullName>
    </recommendedName>
</protein>
<dbReference type="PANTHER" id="PTHR12110">
    <property type="entry name" value="HYDROXYPYRUVATE ISOMERASE"/>
    <property type="match status" value="1"/>
</dbReference>
<dbReference type="SUPFAM" id="SSF51658">
    <property type="entry name" value="Xylose isomerase-like"/>
    <property type="match status" value="1"/>
</dbReference>
<accession>A0A1D3L3F7</accession>
<dbReference type="EMBL" id="LT607756">
    <property type="protein sequence ID" value="SCG86161.1"/>
    <property type="molecule type" value="Genomic_DNA"/>
</dbReference>
<reference evidence="2 3" key="1">
    <citation type="submission" date="2016-08" db="EMBL/GenBank/DDBJ databases">
        <authorList>
            <person name="Seilhamer J.J."/>
        </authorList>
    </citation>
    <scope>NUCLEOTIDE SEQUENCE [LARGE SCALE GENOMIC DNA]</scope>
    <source>
        <strain evidence="2">Buetzberg</strain>
    </source>
</reference>
<dbReference type="AlphaFoldDB" id="A0A1D3L3F7"/>
<evidence type="ECO:0000313" key="2">
    <source>
        <dbReference type="EMBL" id="SCG86161.1"/>
    </source>
</evidence>
<dbReference type="GO" id="GO:0008270">
    <property type="term" value="F:zinc ion binding"/>
    <property type="evidence" value="ECO:0007669"/>
    <property type="project" value="InterPro"/>
</dbReference>
<evidence type="ECO:0000259" key="1">
    <source>
        <dbReference type="Pfam" id="PF01261"/>
    </source>
</evidence>
<organism evidence="2 3">
    <name type="scientific">Methanobacterium congolense</name>
    <dbReference type="NCBI Taxonomy" id="118062"/>
    <lineage>
        <taxon>Archaea</taxon>
        <taxon>Methanobacteriati</taxon>
        <taxon>Methanobacteriota</taxon>
        <taxon>Methanomada group</taxon>
        <taxon>Methanobacteria</taxon>
        <taxon>Methanobacteriales</taxon>
        <taxon>Methanobacteriaceae</taxon>
        <taxon>Methanobacterium</taxon>
    </lineage>
</organism>
<dbReference type="Gene3D" id="3.20.20.150">
    <property type="entry name" value="Divalent-metal-dependent TIM barrel enzymes"/>
    <property type="match status" value="1"/>
</dbReference>
<dbReference type="KEGG" id="mcub:MCBB_1606"/>
<sequence>MKISVSTLALYPTPLENVLSKLEERGVDHCEVINENPYHEIDSDVVDSYKLKVSVHAPISDINIASHNRTIRNSSVQQMKNSIDAASKLEPGLVVVHPGTMPILGDRFPDKIHRYNLESLTECAKYAEDCGVVMCVENMPDIHGLLGKDIKELEDLVEDINAYMTLDVGHAHNMGFSTEEMVGSKLVKHVHLSDNDGSFDTHQALGTQGENGINFEKLLKNLDKSNYKDILVVEVRNLDDVDESLDYLKSQMKNMK</sequence>
<evidence type="ECO:0000313" key="3">
    <source>
        <dbReference type="Proteomes" id="UP000094707"/>
    </source>
</evidence>
<keyword evidence="3" id="KW-1185">Reference proteome</keyword>
<dbReference type="STRING" id="118062.MCBB_1606"/>
<dbReference type="Proteomes" id="UP000094707">
    <property type="component" value="Chromosome I"/>
</dbReference>
<dbReference type="PANTHER" id="PTHR12110:SF21">
    <property type="entry name" value="XYLOSE ISOMERASE-LIKE TIM BARREL DOMAIN-CONTAINING PROTEIN"/>
    <property type="match status" value="1"/>
</dbReference>
<dbReference type="InterPro" id="IPR001719">
    <property type="entry name" value="AP_endonuc_2"/>
</dbReference>
<dbReference type="Pfam" id="PF01261">
    <property type="entry name" value="AP_endonuc_2"/>
    <property type="match status" value="1"/>
</dbReference>
<dbReference type="RefSeq" id="WP_071907247.1">
    <property type="nucleotide sequence ID" value="NZ_LT607756.1"/>
</dbReference>
<dbReference type="InterPro" id="IPR036237">
    <property type="entry name" value="Xyl_isomerase-like_sf"/>
</dbReference>
<dbReference type="GO" id="GO:0006281">
    <property type="term" value="P:DNA repair"/>
    <property type="evidence" value="ECO:0007669"/>
    <property type="project" value="InterPro"/>
</dbReference>
<feature type="domain" description="Xylose isomerase-like TIM barrel" evidence="1">
    <location>
        <begin position="45"/>
        <end position="250"/>
    </location>
</feature>